<evidence type="ECO:0000256" key="4">
    <source>
        <dbReference type="SAM" id="MobiDB-lite"/>
    </source>
</evidence>
<evidence type="ECO:0000313" key="6">
    <source>
        <dbReference type="Proteomes" id="UP000001357"/>
    </source>
</evidence>
<dbReference type="AlphaFoldDB" id="A9V4D4"/>
<dbReference type="GO" id="GO:0046872">
    <property type="term" value="F:metal ion binding"/>
    <property type="evidence" value="ECO:0007669"/>
    <property type="project" value="UniProtKB-KW"/>
</dbReference>
<dbReference type="InterPro" id="IPR008775">
    <property type="entry name" value="Phytyl_CoA_dOase-like"/>
</dbReference>
<dbReference type="KEGG" id="mbr:MONBRDRAFT_37877"/>
<evidence type="ECO:0000256" key="2">
    <source>
        <dbReference type="ARBA" id="ARBA00022723"/>
    </source>
</evidence>
<dbReference type="SUPFAM" id="SSF51197">
    <property type="entry name" value="Clavaminate synthase-like"/>
    <property type="match status" value="1"/>
</dbReference>
<keyword evidence="2" id="KW-0479">Metal-binding</keyword>
<reference evidence="5 6" key="1">
    <citation type="journal article" date="2008" name="Nature">
        <title>The genome of the choanoflagellate Monosiga brevicollis and the origin of metazoans.</title>
        <authorList>
            <consortium name="JGI Sequencing"/>
            <person name="King N."/>
            <person name="Westbrook M.J."/>
            <person name="Young S.L."/>
            <person name="Kuo A."/>
            <person name="Abedin M."/>
            <person name="Chapman J."/>
            <person name="Fairclough S."/>
            <person name="Hellsten U."/>
            <person name="Isogai Y."/>
            <person name="Letunic I."/>
            <person name="Marr M."/>
            <person name="Pincus D."/>
            <person name="Putnam N."/>
            <person name="Rokas A."/>
            <person name="Wright K.J."/>
            <person name="Zuzow R."/>
            <person name="Dirks W."/>
            <person name="Good M."/>
            <person name="Goodstein D."/>
            <person name="Lemons D."/>
            <person name="Li W."/>
            <person name="Lyons J.B."/>
            <person name="Morris A."/>
            <person name="Nichols S."/>
            <person name="Richter D.J."/>
            <person name="Salamov A."/>
            <person name="Bork P."/>
            <person name="Lim W.A."/>
            <person name="Manning G."/>
            <person name="Miller W.T."/>
            <person name="McGinnis W."/>
            <person name="Shapiro H."/>
            <person name="Tjian R."/>
            <person name="Grigoriev I.V."/>
            <person name="Rokhsar D."/>
        </authorList>
    </citation>
    <scope>NUCLEOTIDE SEQUENCE [LARGE SCALE GENOMIC DNA]</scope>
    <source>
        <strain evidence="6">MX1 / ATCC 50154</strain>
    </source>
</reference>
<evidence type="ECO:0000256" key="3">
    <source>
        <dbReference type="ARBA" id="ARBA00023004"/>
    </source>
</evidence>
<dbReference type="Gene3D" id="2.60.120.620">
    <property type="entry name" value="q2cbj1_9rhob like domain"/>
    <property type="match status" value="1"/>
</dbReference>
<dbReference type="STRING" id="81824.A9V4D4"/>
<dbReference type="EMBL" id="CH991558">
    <property type="protein sequence ID" value="EDQ87689.1"/>
    <property type="molecule type" value="Genomic_DNA"/>
</dbReference>
<gene>
    <name evidence="5" type="ORF">MONBRDRAFT_37877</name>
</gene>
<dbReference type="PANTHER" id="PTHR20883">
    <property type="entry name" value="PHYTANOYL-COA DIOXYGENASE DOMAIN CONTAINING 1"/>
    <property type="match status" value="1"/>
</dbReference>
<dbReference type="InParanoid" id="A9V4D4"/>
<accession>A9V4D4</accession>
<evidence type="ECO:0000313" key="5">
    <source>
        <dbReference type="EMBL" id="EDQ87689.1"/>
    </source>
</evidence>
<protein>
    <recommendedName>
        <fullName evidence="7">Phytanoyl-CoA dioxygenase</fullName>
    </recommendedName>
</protein>
<comment type="cofactor">
    <cofactor evidence="1">
        <name>Fe cation</name>
        <dbReference type="ChEBI" id="CHEBI:24875"/>
    </cofactor>
</comment>
<dbReference type="Pfam" id="PF05721">
    <property type="entry name" value="PhyH"/>
    <property type="match status" value="1"/>
</dbReference>
<evidence type="ECO:0000256" key="1">
    <source>
        <dbReference type="ARBA" id="ARBA00001962"/>
    </source>
</evidence>
<proteinExistence type="predicted"/>
<sequence length="406" mass="45189">MVAEELVRDALLPATWPPVPDTQGQGDGDHDSAGEDSADDQLMAAQDDDILPSDVDSAIDGAGSEGLQEALPRRPWLRSGRVQTRWSSRQWRRSKPIAPHPHQSKYDEQGFLLLPKFFTPREVGALRSEMDRLLAQAPTDPMHSTNALVLDAQLTKLDYDKLDLSRRLGFHFDRGTPSVPGALPQHQPSREAPDTFIPRSIINVFYESDVLQRLVFHPRLVDQVLTPVLGEEIRFYNSRCFLKPPRGLGTAWHRDIEFFDADPNPIINVLVFLDDQTLENGCLRVIPRSHLSAPRGRLDLQAEFPELLVSEQWEKGYSGPLPGEVAMACPAGSLLLVDHFTLHGSSDNMAASTRRMISLGYADVAQTRAGDVPRSILVRGQRQPNEQGDYTSHVCRTQSFGAPVDV</sequence>
<dbReference type="PANTHER" id="PTHR20883:SF15">
    <property type="entry name" value="PHYTANOYL-COA DIOXYGENASE DOMAIN-CONTAINING PROTEIN 1"/>
    <property type="match status" value="1"/>
</dbReference>
<dbReference type="GeneID" id="5892766"/>
<dbReference type="RefSeq" id="XP_001747609.1">
    <property type="nucleotide sequence ID" value="XM_001747557.1"/>
</dbReference>
<organism evidence="5 6">
    <name type="scientific">Monosiga brevicollis</name>
    <name type="common">Choanoflagellate</name>
    <dbReference type="NCBI Taxonomy" id="81824"/>
    <lineage>
        <taxon>Eukaryota</taxon>
        <taxon>Choanoflagellata</taxon>
        <taxon>Craspedida</taxon>
        <taxon>Salpingoecidae</taxon>
        <taxon>Monosiga</taxon>
    </lineage>
</organism>
<evidence type="ECO:0008006" key="7">
    <source>
        <dbReference type="Google" id="ProtNLM"/>
    </source>
</evidence>
<keyword evidence="6" id="KW-1185">Reference proteome</keyword>
<name>A9V4D4_MONBE</name>
<dbReference type="Proteomes" id="UP000001357">
    <property type="component" value="Unassembled WGS sequence"/>
</dbReference>
<feature type="region of interest" description="Disordered" evidence="4">
    <location>
        <begin position="1"/>
        <end position="74"/>
    </location>
</feature>
<keyword evidence="3" id="KW-0408">Iron</keyword>